<dbReference type="FunFam" id="3.40.50.300:FF:000640">
    <property type="entry name" value="MoxR family ATPase"/>
    <property type="match status" value="1"/>
</dbReference>
<keyword evidence="2" id="KW-0067">ATP-binding</keyword>
<dbReference type="CDD" id="cd00009">
    <property type="entry name" value="AAA"/>
    <property type="match status" value="1"/>
</dbReference>
<proteinExistence type="inferred from homology"/>
<protein>
    <submittedName>
        <fullName evidence="6">MoxR protein</fullName>
    </submittedName>
</protein>
<dbReference type="InterPro" id="IPR002514">
    <property type="entry name" value="Transposase_8"/>
</dbReference>
<dbReference type="InterPro" id="IPR009057">
    <property type="entry name" value="Homeodomain-like_sf"/>
</dbReference>
<dbReference type="Gene3D" id="1.10.8.80">
    <property type="entry name" value="Magnesium chelatase subunit I, C-Terminal domain"/>
    <property type="match status" value="1"/>
</dbReference>
<dbReference type="GO" id="GO:0006313">
    <property type="term" value="P:DNA transposition"/>
    <property type="evidence" value="ECO:0007669"/>
    <property type="project" value="InterPro"/>
</dbReference>
<dbReference type="Pfam" id="PF07726">
    <property type="entry name" value="AAA_3"/>
    <property type="match status" value="1"/>
</dbReference>
<dbReference type="Proteomes" id="UP000014023">
    <property type="component" value="Unassembled WGS sequence"/>
</dbReference>
<comment type="caution">
    <text evidence="6">The sequence shown here is derived from an EMBL/GenBank/DDBJ whole genome shotgun (WGS) entry which is preliminary data.</text>
</comment>
<dbReference type="EMBL" id="AHFL01000056">
    <property type="protein sequence ID" value="EOO62083.1"/>
    <property type="molecule type" value="Genomic_DNA"/>
</dbReference>
<dbReference type="GO" id="GO:0003677">
    <property type="term" value="F:DNA binding"/>
    <property type="evidence" value="ECO:0007669"/>
    <property type="project" value="InterPro"/>
</dbReference>
<evidence type="ECO:0000313" key="7">
    <source>
        <dbReference type="Proteomes" id="UP000014023"/>
    </source>
</evidence>
<dbReference type="SUPFAM" id="SSF52540">
    <property type="entry name" value="P-loop containing nucleoside triphosphate hydrolases"/>
    <property type="match status" value="1"/>
</dbReference>
<evidence type="ECO:0000259" key="4">
    <source>
        <dbReference type="Pfam" id="PF07726"/>
    </source>
</evidence>
<organism evidence="6 7">
    <name type="scientific">Bacillus cereus VD196</name>
    <dbReference type="NCBI Taxonomy" id="1053243"/>
    <lineage>
        <taxon>Bacteria</taxon>
        <taxon>Bacillati</taxon>
        <taxon>Bacillota</taxon>
        <taxon>Bacilli</taxon>
        <taxon>Bacillales</taxon>
        <taxon>Bacillaceae</taxon>
        <taxon>Bacillus</taxon>
        <taxon>Bacillus cereus group</taxon>
    </lineage>
</organism>
<dbReference type="AlphaFoldDB" id="A0A9W5PYN5"/>
<sequence length="379" mass="42850">MAKFPSKDKIQAVKRYLEGTEGGKTIANSIGVHPRELYQWIKRFEFSVEKAFEKRYTTYSHSFILKGMIHMIHKLKENIGSVFVGKENVIDLLLVSLLADGHVLLEDVPGTGKTLLAKTISKSIGGNFSRVQFTPDVLPSDVTGIEYFNPKTSEFELRLGPVMTNILLADEINRAMPRTQSSLLEAMEERQVTLEKQSTPLPKPFFVIATQNPIESQGTFPLPDAQLDRFLMTISIGYPTPENELQMMRRFRNDLPLESVTSVISLEDILEAQKRVKEIFVSEPLEHYIIKLAHATRNHDYIANGVSPRATLALVRAVQALAFLHGREYCTPEDIQLLVPSVWNHRIVLSMEGALRTTKHEIMQSILKEVDVPVEIEQA</sequence>
<comment type="similarity">
    <text evidence="3">Belongs to the MoxR family.</text>
</comment>
<accession>A0A9W5PYN5</accession>
<evidence type="ECO:0000259" key="5">
    <source>
        <dbReference type="Pfam" id="PF17863"/>
    </source>
</evidence>
<dbReference type="Gene3D" id="3.40.50.300">
    <property type="entry name" value="P-loop containing nucleotide triphosphate hydrolases"/>
    <property type="match status" value="1"/>
</dbReference>
<dbReference type="SUPFAM" id="SSF46689">
    <property type="entry name" value="Homeodomain-like"/>
    <property type="match status" value="1"/>
</dbReference>
<evidence type="ECO:0000313" key="6">
    <source>
        <dbReference type="EMBL" id="EOO62083.1"/>
    </source>
</evidence>
<evidence type="ECO:0000256" key="1">
    <source>
        <dbReference type="ARBA" id="ARBA00022741"/>
    </source>
</evidence>
<reference evidence="6 7" key="1">
    <citation type="submission" date="2012-12" db="EMBL/GenBank/DDBJ databases">
        <title>The Genome Sequence of Bacillus cereus VD196.</title>
        <authorList>
            <consortium name="The Broad Institute Genome Sequencing Platform"/>
            <consortium name="The Broad Institute Genome Sequencing Center for Infectious Disease"/>
            <person name="Feldgarden M."/>
            <person name="Van der Auwera G.A."/>
            <person name="Mahillon J."/>
            <person name="Duprez V."/>
            <person name="Timmery S."/>
            <person name="Mattelet C."/>
            <person name="Dierick K."/>
            <person name="Sun M."/>
            <person name="Yu Z."/>
            <person name="Zhu L."/>
            <person name="Hu X."/>
            <person name="Shank E.B."/>
            <person name="Swiecicka I."/>
            <person name="Hansen B.M."/>
            <person name="Andrup L."/>
            <person name="Walker B."/>
            <person name="Young S.K."/>
            <person name="Zeng Q."/>
            <person name="Gargeya S."/>
            <person name="Fitzgerald M."/>
            <person name="Haas B."/>
            <person name="Abouelleil A."/>
            <person name="Alvarado L."/>
            <person name="Arachchi H.M."/>
            <person name="Berlin A.M."/>
            <person name="Chapman S.B."/>
            <person name="Dewar J."/>
            <person name="Goldberg J."/>
            <person name="Griggs A."/>
            <person name="Gujja S."/>
            <person name="Hansen M."/>
            <person name="Howarth C."/>
            <person name="Imamovic A."/>
            <person name="Larimer J."/>
            <person name="McCowan C."/>
            <person name="Murphy C."/>
            <person name="Neiman D."/>
            <person name="Pearson M."/>
            <person name="Priest M."/>
            <person name="Roberts A."/>
            <person name="Saif S."/>
            <person name="Shea T."/>
            <person name="Sisk P."/>
            <person name="Sykes S."/>
            <person name="Wortman J."/>
            <person name="Nusbaum C."/>
            <person name="Birren B."/>
        </authorList>
    </citation>
    <scope>NUCLEOTIDE SEQUENCE [LARGE SCALE GENOMIC DNA]</scope>
    <source>
        <strain evidence="6 7">VD196</strain>
    </source>
</reference>
<evidence type="ECO:0000256" key="2">
    <source>
        <dbReference type="ARBA" id="ARBA00022840"/>
    </source>
</evidence>
<keyword evidence="1" id="KW-0547">Nucleotide-binding</keyword>
<feature type="domain" description="ChlI/MoxR AAA lid" evidence="5">
    <location>
        <begin position="295"/>
        <end position="364"/>
    </location>
</feature>
<name>A0A9W5PYN5_BACCE</name>
<dbReference type="InterPro" id="IPR011703">
    <property type="entry name" value="ATPase_AAA-3"/>
</dbReference>
<evidence type="ECO:0000256" key="3">
    <source>
        <dbReference type="ARBA" id="ARBA00061607"/>
    </source>
</evidence>
<dbReference type="PANTHER" id="PTHR42759">
    <property type="entry name" value="MOXR FAMILY PROTEIN"/>
    <property type="match status" value="1"/>
</dbReference>
<dbReference type="Pfam" id="PF01527">
    <property type="entry name" value="HTH_Tnp_1"/>
    <property type="match status" value="1"/>
</dbReference>
<dbReference type="GO" id="GO:0005524">
    <property type="term" value="F:ATP binding"/>
    <property type="evidence" value="ECO:0007669"/>
    <property type="project" value="UniProtKB-KW"/>
</dbReference>
<feature type="domain" description="ATPase AAA-3" evidence="4">
    <location>
        <begin position="102"/>
        <end position="232"/>
    </location>
</feature>
<dbReference type="InterPro" id="IPR050764">
    <property type="entry name" value="CbbQ/NirQ/NorQ/GpvN"/>
</dbReference>
<dbReference type="InterPro" id="IPR027417">
    <property type="entry name" value="P-loop_NTPase"/>
</dbReference>
<dbReference type="PANTHER" id="PTHR42759:SF5">
    <property type="entry name" value="METHANOL DEHYDROGENASE REGULATOR"/>
    <property type="match status" value="1"/>
</dbReference>
<dbReference type="InterPro" id="IPR041628">
    <property type="entry name" value="ChlI/MoxR_AAA_lid"/>
</dbReference>
<gene>
    <name evidence="6" type="ORF">IKE_05743</name>
</gene>
<dbReference type="Pfam" id="PF17863">
    <property type="entry name" value="AAA_lid_2"/>
    <property type="match status" value="1"/>
</dbReference>
<dbReference type="PIRSF" id="PIRSF002849">
    <property type="entry name" value="AAA_ATPase_chaperone_MoxR_prd"/>
    <property type="match status" value="1"/>
</dbReference>
<dbReference type="GO" id="GO:0004803">
    <property type="term" value="F:transposase activity"/>
    <property type="evidence" value="ECO:0007669"/>
    <property type="project" value="InterPro"/>
</dbReference>
<dbReference type="GO" id="GO:0016887">
    <property type="term" value="F:ATP hydrolysis activity"/>
    <property type="evidence" value="ECO:0007669"/>
    <property type="project" value="InterPro"/>
</dbReference>